<name>A0A3M7SUV3_BRAPC</name>
<evidence type="ECO:0000313" key="1">
    <source>
        <dbReference type="EMBL" id="RNA39417.1"/>
    </source>
</evidence>
<comment type="caution">
    <text evidence="1">The sequence shown here is derived from an EMBL/GenBank/DDBJ whole genome shotgun (WGS) entry which is preliminary data.</text>
</comment>
<protein>
    <submittedName>
        <fullName evidence="1">Uncharacterized protein</fullName>
    </submittedName>
</protein>
<dbReference type="EMBL" id="REGN01000752">
    <property type="protein sequence ID" value="RNA39417.1"/>
    <property type="molecule type" value="Genomic_DNA"/>
</dbReference>
<evidence type="ECO:0000313" key="2">
    <source>
        <dbReference type="Proteomes" id="UP000276133"/>
    </source>
</evidence>
<reference evidence="1 2" key="1">
    <citation type="journal article" date="2018" name="Sci. Rep.">
        <title>Genomic signatures of local adaptation to the degree of environmental predictability in rotifers.</title>
        <authorList>
            <person name="Franch-Gras L."/>
            <person name="Hahn C."/>
            <person name="Garcia-Roger E.M."/>
            <person name="Carmona M.J."/>
            <person name="Serra M."/>
            <person name="Gomez A."/>
        </authorList>
    </citation>
    <scope>NUCLEOTIDE SEQUENCE [LARGE SCALE GENOMIC DNA]</scope>
    <source>
        <strain evidence="1">HYR1</strain>
    </source>
</reference>
<sequence length="68" mass="8114">MLTKINQQRDNVVKNDLYFIWLIKKENLTHGFFEIIMKLTDSTKWIVKKIEFLDCHPTCSVSVEKILD</sequence>
<organism evidence="1 2">
    <name type="scientific">Brachionus plicatilis</name>
    <name type="common">Marine rotifer</name>
    <name type="synonym">Brachionus muelleri</name>
    <dbReference type="NCBI Taxonomy" id="10195"/>
    <lineage>
        <taxon>Eukaryota</taxon>
        <taxon>Metazoa</taxon>
        <taxon>Spiralia</taxon>
        <taxon>Gnathifera</taxon>
        <taxon>Rotifera</taxon>
        <taxon>Eurotatoria</taxon>
        <taxon>Monogononta</taxon>
        <taxon>Pseudotrocha</taxon>
        <taxon>Ploima</taxon>
        <taxon>Brachionidae</taxon>
        <taxon>Brachionus</taxon>
    </lineage>
</organism>
<dbReference type="AlphaFoldDB" id="A0A3M7SUV3"/>
<keyword evidence="2" id="KW-1185">Reference proteome</keyword>
<dbReference type="Proteomes" id="UP000276133">
    <property type="component" value="Unassembled WGS sequence"/>
</dbReference>
<proteinExistence type="predicted"/>
<gene>
    <name evidence="1" type="ORF">BpHYR1_039405</name>
</gene>
<accession>A0A3M7SUV3</accession>